<protein>
    <submittedName>
        <fullName evidence="1">Trypsin-like peptidase domain-containing protein</fullName>
    </submittedName>
</protein>
<dbReference type="PROSITE" id="PS51257">
    <property type="entry name" value="PROKAR_LIPOPROTEIN"/>
    <property type="match status" value="1"/>
</dbReference>
<dbReference type="InterPro" id="IPR009003">
    <property type="entry name" value="Peptidase_S1_PA"/>
</dbReference>
<evidence type="ECO:0000313" key="1">
    <source>
        <dbReference type="EMBL" id="MBK3516993.1"/>
    </source>
</evidence>
<dbReference type="RefSeq" id="WP_200464223.1">
    <property type="nucleotide sequence ID" value="NZ_JAENRR010000011.1"/>
</dbReference>
<organism evidence="1 2">
    <name type="scientific">Carboxylicivirga marina</name>
    <dbReference type="NCBI Taxonomy" id="2800988"/>
    <lineage>
        <taxon>Bacteria</taxon>
        <taxon>Pseudomonadati</taxon>
        <taxon>Bacteroidota</taxon>
        <taxon>Bacteroidia</taxon>
        <taxon>Marinilabiliales</taxon>
        <taxon>Marinilabiliaceae</taxon>
        <taxon>Carboxylicivirga</taxon>
    </lineage>
</organism>
<dbReference type="Proteomes" id="UP000605676">
    <property type="component" value="Unassembled WGS sequence"/>
</dbReference>
<gene>
    <name evidence="1" type="ORF">JIV24_06535</name>
</gene>
<dbReference type="EMBL" id="JAENRR010000011">
    <property type="protein sequence ID" value="MBK3516993.1"/>
    <property type="molecule type" value="Genomic_DNA"/>
</dbReference>
<dbReference type="SUPFAM" id="SSF50494">
    <property type="entry name" value="Trypsin-like serine proteases"/>
    <property type="match status" value="1"/>
</dbReference>
<reference evidence="1 2" key="1">
    <citation type="submission" date="2021-01" db="EMBL/GenBank/DDBJ databases">
        <title>Carboxyliciviraga sp.nov., isolated from coastal sediments.</title>
        <authorList>
            <person name="Lu D."/>
            <person name="Zhang T."/>
        </authorList>
    </citation>
    <scope>NUCLEOTIDE SEQUENCE [LARGE SCALE GENOMIC DNA]</scope>
    <source>
        <strain evidence="1 2">N1Y132</strain>
    </source>
</reference>
<evidence type="ECO:0000313" key="2">
    <source>
        <dbReference type="Proteomes" id="UP000605676"/>
    </source>
</evidence>
<dbReference type="Gene3D" id="2.40.10.120">
    <property type="match status" value="1"/>
</dbReference>
<name>A0ABS1HH54_9BACT</name>
<comment type="caution">
    <text evidence="1">The sequence shown here is derived from an EMBL/GenBank/DDBJ whole genome shotgun (WGS) entry which is preliminary data.</text>
</comment>
<proteinExistence type="predicted"/>
<sequence>MTYLKIKFILFSLVLMLVVVGCLSRATKEQPNEVNRVSEETSAPVDDYEVFKKFLDKASGYYEKNGGITSDVLKKQMLSGDCNIKLFSSGQRDVPFSFYNHTKEHVLIQGNLYKCDHCPDFHLRIETAFPITEDGLCVSNYHVFKSYDPSKPNDYITSFVMDFKGEVYPVTEIIAASKQDDLCIFKIECPPSNFKPLKLGADLRTGDEVQLISHPDRRFFRLSKGHITRKYLKAGTSKIRQSISADIGTGSCGAPVFDIEGKVAGIVTGTENVYYLPGNKGYQMTVKEIVPVSQLLKLINTPSN</sequence>
<dbReference type="Pfam" id="PF13365">
    <property type="entry name" value="Trypsin_2"/>
    <property type="match status" value="1"/>
</dbReference>
<accession>A0ABS1HH54</accession>
<keyword evidence="2" id="KW-1185">Reference proteome</keyword>